<evidence type="ECO:0000313" key="3">
    <source>
        <dbReference type="Proteomes" id="UP000027093"/>
    </source>
</evidence>
<dbReference type="SUPFAM" id="SSF54909">
    <property type="entry name" value="Dimeric alpha+beta barrel"/>
    <property type="match status" value="1"/>
</dbReference>
<dbReference type="Proteomes" id="UP000027093">
    <property type="component" value="Chromosome"/>
</dbReference>
<sequence>MCRGSMPSAYILINCELGCENALIDELKTLPGVVEACQIYGSTFDIIVKVCADTEDRLKEVVNRRIRRMEKVKATQTMMVVIELHDG</sequence>
<dbReference type="HOGENOM" id="CLU_170329_2_0_2"/>
<organism evidence="2 3">
    <name type="scientific">Nitrososphaera viennensis EN76</name>
    <dbReference type="NCBI Taxonomy" id="926571"/>
    <lineage>
        <taxon>Archaea</taxon>
        <taxon>Nitrososphaerota</taxon>
        <taxon>Nitrososphaeria</taxon>
        <taxon>Nitrososphaerales</taxon>
        <taxon>Nitrososphaeraceae</taxon>
        <taxon>Nitrososphaera</taxon>
    </lineage>
</organism>
<evidence type="ECO:0000313" key="2">
    <source>
        <dbReference type="EMBL" id="AIC15448.1"/>
    </source>
</evidence>
<dbReference type="InterPro" id="IPR011008">
    <property type="entry name" value="Dimeric_a/b-barrel"/>
</dbReference>
<dbReference type="STRING" id="926571.NVIE_012150"/>
<feature type="domain" description="Transcription regulator AsnC/Lrp ligand binding" evidence="1">
    <location>
        <begin position="11"/>
        <end position="81"/>
    </location>
</feature>
<dbReference type="Gene3D" id="3.30.70.920">
    <property type="match status" value="1"/>
</dbReference>
<protein>
    <submittedName>
        <fullName evidence="2">Regulatory protein, AsnC/Lrp family</fullName>
    </submittedName>
</protein>
<keyword evidence="3" id="KW-1185">Reference proteome</keyword>
<evidence type="ECO:0000259" key="1">
    <source>
        <dbReference type="Pfam" id="PF01037"/>
    </source>
</evidence>
<proteinExistence type="predicted"/>
<gene>
    <name evidence="2" type="ORF">NVIE_012150</name>
</gene>
<dbReference type="KEGG" id="nvn:NVIE_012150"/>
<dbReference type="AlphaFoldDB" id="A0A060HIV3"/>
<dbReference type="Pfam" id="PF01037">
    <property type="entry name" value="AsnC_trans_reg"/>
    <property type="match status" value="1"/>
</dbReference>
<accession>A0A060HIV3</accession>
<name>A0A060HIV3_9ARCH</name>
<dbReference type="EMBL" id="CP007536">
    <property type="protein sequence ID" value="AIC15448.1"/>
    <property type="molecule type" value="Genomic_DNA"/>
</dbReference>
<reference evidence="2 3" key="1">
    <citation type="journal article" date="2014" name="Int. J. Syst. Evol. Microbiol.">
        <title>Nitrososphaera viennensis gen. nov., sp. nov., an aerobic and mesophilic, ammonia-oxidizing archaeon from soil and a member of the archaeal phylum Thaumarchaeota.</title>
        <authorList>
            <person name="Stieglmeier M."/>
            <person name="Klingl A."/>
            <person name="Alves R.J."/>
            <person name="Rittmann S.K."/>
            <person name="Melcher M."/>
            <person name="Leisch N."/>
            <person name="Schleper C."/>
        </authorList>
    </citation>
    <scope>NUCLEOTIDE SEQUENCE [LARGE SCALE GENOMIC DNA]</scope>
    <source>
        <strain evidence="2">EN76</strain>
    </source>
</reference>
<dbReference type="InterPro" id="IPR019887">
    <property type="entry name" value="Tscrpt_reg_AsnC/Lrp_C"/>
</dbReference>